<reference evidence="1" key="1">
    <citation type="submission" date="2020-08" db="EMBL/GenBank/DDBJ databases">
        <title>Genome sequencing and assembly of the red palm weevil Rhynchophorus ferrugineus.</title>
        <authorList>
            <person name="Dias G.B."/>
            <person name="Bergman C.M."/>
            <person name="Manee M."/>
        </authorList>
    </citation>
    <scope>NUCLEOTIDE SEQUENCE</scope>
    <source>
        <strain evidence="1">AA-2017</strain>
        <tissue evidence="1">Whole larva</tissue>
    </source>
</reference>
<sequence>CLQVSERYSDFFTFLCHLGINKSYNIVVKQCPINDGGGVLFLLILNYFYLI</sequence>
<proteinExistence type="predicted"/>
<accession>A0A834HMD5</accession>
<dbReference type="EMBL" id="JAACXV010023002">
    <property type="protein sequence ID" value="KAF7263212.1"/>
    <property type="molecule type" value="Genomic_DNA"/>
</dbReference>
<dbReference type="Proteomes" id="UP000625711">
    <property type="component" value="Unassembled WGS sequence"/>
</dbReference>
<gene>
    <name evidence="1" type="ORF">GWI33_003491</name>
</gene>
<feature type="non-terminal residue" evidence="1">
    <location>
        <position position="1"/>
    </location>
</feature>
<organism evidence="1 2">
    <name type="scientific">Rhynchophorus ferrugineus</name>
    <name type="common">Red palm weevil</name>
    <name type="synonym">Curculio ferrugineus</name>
    <dbReference type="NCBI Taxonomy" id="354439"/>
    <lineage>
        <taxon>Eukaryota</taxon>
        <taxon>Metazoa</taxon>
        <taxon>Ecdysozoa</taxon>
        <taxon>Arthropoda</taxon>
        <taxon>Hexapoda</taxon>
        <taxon>Insecta</taxon>
        <taxon>Pterygota</taxon>
        <taxon>Neoptera</taxon>
        <taxon>Endopterygota</taxon>
        <taxon>Coleoptera</taxon>
        <taxon>Polyphaga</taxon>
        <taxon>Cucujiformia</taxon>
        <taxon>Curculionidae</taxon>
        <taxon>Dryophthorinae</taxon>
        <taxon>Rhynchophorus</taxon>
    </lineage>
</organism>
<protein>
    <submittedName>
        <fullName evidence="1">Uncharacterized protein</fullName>
    </submittedName>
</protein>
<keyword evidence="2" id="KW-1185">Reference proteome</keyword>
<evidence type="ECO:0000313" key="2">
    <source>
        <dbReference type="Proteomes" id="UP000625711"/>
    </source>
</evidence>
<evidence type="ECO:0000313" key="1">
    <source>
        <dbReference type="EMBL" id="KAF7263212.1"/>
    </source>
</evidence>
<name>A0A834HMD5_RHYFE</name>
<dbReference type="AlphaFoldDB" id="A0A834HMD5"/>
<comment type="caution">
    <text evidence="1">The sequence shown here is derived from an EMBL/GenBank/DDBJ whole genome shotgun (WGS) entry which is preliminary data.</text>
</comment>